<sequence length="68" mass="7766">MANEMKKQQIPTMFEEYGDIVSIQDVMKMLGVGRSAVYSMLQEGTLRSVRIGRKYIIPKQSVIDVLFP</sequence>
<dbReference type="RefSeq" id="WP_138156970.1">
    <property type="nucleotide sequence ID" value="NZ_CP039381.1"/>
</dbReference>
<organism evidence="2 3">
    <name type="scientific">Ruminococcus bovis</name>
    <dbReference type="NCBI Taxonomy" id="2564099"/>
    <lineage>
        <taxon>Bacteria</taxon>
        <taxon>Bacillati</taxon>
        <taxon>Bacillota</taxon>
        <taxon>Clostridia</taxon>
        <taxon>Eubacteriales</taxon>
        <taxon>Oscillospiraceae</taxon>
        <taxon>Ruminococcus</taxon>
    </lineage>
</organism>
<dbReference type="AlphaFoldDB" id="A0A4P8XUZ3"/>
<proteinExistence type="predicted"/>
<name>A0A4P8XUZ3_9FIRM</name>
<evidence type="ECO:0000313" key="2">
    <source>
        <dbReference type="EMBL" id="QCT06891.1"/>
    </source>
</evidence>
<evidence type="ECO:0000313" key="3">
    <source>
        <dbReference type="Proteomes" id="UP000301475"/>
    </source>
</evidence>
<dbReference type="Proteomes" id="UP000301475">
    <property type="component" value="Chromosome"/>
</dbReference>
<dbReference type="InterPro" id="IPR041657">
    <property type="entry name" value="HTH_17"/>
</dbReference>
<dbReference type="Pfam" id="PF12728">
    <property type="entry name" value="HTH_17"/>
    <property type="match status" value="1"/>
</dbReference>
<dbReference type="KEGG" id="ruj:E5Z56_05720"/>
<dbReference type="GO" id="GO:0003677">
    <property type="term" value="F:DNA binding"/>
    <property type="evidence" value="ECO:0007669"/>
    <property type="project" value="InterPro"/>
</dbReference>
<feature type="domain" description="Helix-turn-helix" evidence="1">
    <location>
        <begin position="22"/>
        <end position="64"/>
    </location>
</feature>
<dbReference type="EMBL" id="CP039381">
    <property type="protein sequence ID" value="QCT06891.1"/>
    <property type="molecule type" value="Genomic_DNA"/>
</dbReference>
<reference evidence="2 3" key="1">
    <citation type="submission" date="2019-04" db="EMBL/GenBank/DDBJ databases">
        <authorList>
            <person name="Embree M."/>
            <person name="Gaffney J.R."/>
        </authorList>
    </citation>
    <scope>NUCLEOTIDE SEQUENCE [LARGE SCALE GENOMIC DNA]</scope>
    <source>
        <strain evidence="2 3">JE7A12</strain>
    </source>
</reference>
<evidence type="ECO:0000259" key="1">
    <source>
        <dbReference type="Pfam" id="PF12728"/>
    </source>
</evidence>
<keyword evidence="3" id="KW-1185">Reference proteome</keyword>
<protein>
    <submittedName>
        <fullName evidence="2">Helix-turn-helix domain-containing protein</fullName>
    </submittedName>
</protein>
<dbReference type="OrthoDB" id="1820345at2"/>
<dbReference type="NCBIfam" id="TIGR01764">
    <property type="entry name" value="excise"/>
    <property type="match status" value="1"/>
</dbReference>
<accession>A0A4P8XUZ3</accession>
<gene>
    <name evidence="2" type="ORF">E5Z56_05720</name>
</gene>
<dbReference type="InterPro" id="IPR010093">
    <property type="entry name" value="SinI_DNA-bd"/>
</dbReference>